<dbReference type="InterPro" id="IPR000836">
    <property type="entry name" value="PRTase_dom"/>
</dbReference>
<protein>
    <submittedName>
        <fullName evidence="4">Amidophosphoribosyltransferase</fullName>
    </submittedName>
</protein>
<proteinExistence type="predicted"/>
<dbReference type="Gene3D" id="3.60.20.10">
    <property type="entry name" value="Glutamine Phosphoribosylpyrophosphate, subunit 1, domain 1"/>
    <property type="match status" value="1"/>
</dbReference>
<evidence type="ECO:0000256" key="1">
    <source>
        <dbReference type="ARBA" id="ARBA00022679"/>
    </source>
</evidence>
<name>A0A9D1NJM2_9BACT</name>
<dbReference type="SUPFAM" id="SSF56235">
    <property type="entry name" value="N-terminal nucleophile aminohydrolases (Ntn hydrolases)"/>
    <property type="match status" value="1"/>
</dbReference>
<dbReference type="InterPro" id="IPR029055">
    <property type="entry name" value="Ntn_hydrolases_N"/>
</dbReference>
<gene>
    <name evidence="4" type="ORF">IAC75_04590</name>
</gene>
<evidence type="ECO:0000259" key="3">
    <source>
        <dbReference type="PROSITE" id="PS51278"/>
    </source>
</evidence>
<evidence type="ECO:0000313" key="4">
    <source>
        <dbReference type="EMBL" id="HIV04412.1"/>
    </source>
</evidence>
<dbReference type="EMBL" id="DVOG01000122">
    <property type="protein sequence ID" value="HIV04412.1"/>
    <property type="molecule type" value="Genomic_DNA"/>
</dbReference>
<dbReference type="InterPro" id="IPR017932">
    <property type="entry name" value="GATase_2_dom"/>
</dbReference>
<evidence type="ECO:0000313" key="5">
    <source>
        <dbReference type="Proteomes" id="UP000886812"/>
    </source>
</evidence>
<sequence length="636" mass="71675">MSDPIKHECGIAVVRLLKPLEFYEHKYGSPLYGFNQLFLLMEKQHNRGQDGAGIGCVKLGVPAGESFMARDRALGSAALTEMFSRQLADYDAKVKEGIIIPEMPSTVKTNFNFGGELLMGHLRYGTSGNYDLSTCQPFARKSIWPTRNLMIAGNFSMANPSELNETLINRGAHPIVSTDTQALIEELGYWLDDAHTTVFRRLRDAGVPGREMPEKIAREIDLAQVLRNASTHWDGGFALSGMTGSGDMFVLRDPNGIRPCFYICNEEVVAVASERVALMTIFNVNEDDVRELRPGEAMIADSQGKIRFEKILEPQEKTHCSFERIYFSRGNDPAIYRERKALGAALVPQILEAIDGDLLRTVFSFIPNTAETAYYGMMGELRVNRRREVCEELKNALKAGTMDEALIDRLIMGNWPRGEKLAHKDIKLRTFISQEKDRTKLASHVYDISYGVVKEGENIVVIDDSIVRGTTLRESILKILSRPNPKKIIVCSSAPQIRYPDCYGIDMSELGKFLAFQAAVALCQQRGKGDLLRDVYQDCLAQQHKAPEEIVNHVDRIYAEFSTDEISKKCAELVYPNCDWKGELILVFQTIENLHKACPESTGDWYFTGRYPTPGGYSTLNRAYINFYENRRGRSY</sequence>
<accession>A0A9D1NJM2</accession>
<dbReference type="Proteomes" id="UP000886812">
    <property type="component" value="Unassembled WGS sequence"/>
</dbReference>
<organism evidence="4 5">
    <name type="scientific">Candidatus Spyradosoma merdigallinarum</name>
    <dbReference type="NCBI Taxonomy" id="2840950"/>
    <lineage>
        <taxon>Bacteria</taxon>
        <taxon>Pseudomonadati</taxon>
        <taxon>Verrucomicrobiota</taxon>
        <taxon>Opitutia</taxon>
        <taxon>Opitutia incertae sedis</taxon>
        <taxon>Candidatus Spyradosoma</taxon>
    </lineage>
</organism>
<dbReference type="InterPro" id="IPR029057">
    <property type="entry name" value="PRTase-like"/>
</dbReference>
<evidence type="ECO:0000256" key="2">
    <source>
        <dbReference type="ARBA" id="ARBA00022962"/>
    </source>
</evidence>
<dbReference type="PROSITE" id="PS51278">
    <property type="entry name" value="GATASE_TYPE_2"/>
    <property type="match status" value="1"/>
</dbReference>
<feature type="domain" description="Glutamine amidotransferase type-2" evidence="3">
    <location>
        <begin position="9"/>
        <end position="303"/>
    </location>
</feature>
<dbReference type="PANTHER" id="PTHR11907">
    <property type="entry name" value="AMIDOPHOSPHORIBOSYLTRANSFERASE"/>
    <property type="match status" value="1"/>
</dbReference>
<comment type="caution">
    <text evidence="4">The sequence shown here is derived from an EMBL/GenBank/DDBJ whole genome shotgun (WGS) entry which is preliminary data.</text>
</comment>
<keyword evidence="2" id="KW-0315">Glutamine amidotransferase</keyword>
<reference evidence="4" key="2">
    <citation type="journal article" date="2021" name="PeerJ">
        <title>Extensive microbial diversity within the chicken gut microbiome revealed by metagenomics and culture.</title>
        <authorList>
            <person name="Gilroy R."/>
            <person name="Ravi A."/>
            <person name="Getino M."/>
            <person name="Pursley I."/>
            <person name="Horton D.L."/>
            <person name="Alikhan N.F."/>
            <person name="Baker D."/>
            <person name="Gharbi K."/>
            <person name="Hall N."/>
            <person name="Watson M."/>
            <person name="Adriaenssens E.M."/>
            <person name="Foster-Nyarko E."/>
            <person name="Jarju S."/>
            <person name="Secka A."/>
            <person name="Antonio M."/>
            <person name="Oren A."/>
            <person name="Chaudhuri R.R."/>
            <person name="La Ragione R."/>
            <person name="Hildebrand F."/>
            <person name="Pallen M.J."/>
        </authorList>
    </citation>
    <scope>NUCLEOTIDE SEQUENCE</scope>
    <source>
        <strain evidence="4">10669</strain>
    </source>
</reference>
<dbReference type="CDD" id="cd06223">
    <property type="entry name" value="PRTases_typeI"/>
    <property type="match status" value="1"/>
</dbReference>
<dbReference type="Gene3D" id="3.40.50.2020">
    <property type="match status" value="1"/>
</dbReference>
<dbReference type="AlphaFoldDB" id="A0A9D1NJM2"/>
<reference evidence="4" key="1">
    <citation type="submission" date="2020-10" db="EMBL/GenBank/DDBJ databases">
        <authorList>
            <person name="Gilroy R."/>
        </authorList>
    </citation>
    <scope>NUCLEOTIDE SEQUENCE</scope>
    <source>
        <strain evidence="4">10669</strain>
    </source>
</reference>
<keyword evidence="1" id="KW-0808">Transferase</keyword>
<dbReference type="GO" id="GO:0016740">
    <property type="term" value="F:transferase activity"/>
    <property type="evidence" value="ECO:0007669"/>
    <property type="project" value="UniProtKB-KW"/>
</dbReference>
<dbReference type="SUPFAM" id="SSF53271">
    <property type="entry name" value="PRTase-like"/>
    <property type="match status" value="1"/>
</dbReference>